<protein>
    <submittedName>
        <fullName evidence="5">Response regulator transcription factor</fullName>
    </submittedName>
</protein>
<dbReference type="Pfam" id="PF00196">
    <property type="entry name" value="GerE"/>
    <property type="match status" value="1"/>
</dbReference>
<evidence type="ECO:0000259" key="4">
    <source>
        <dbReference type="PROSITE" id="PS50043"/>
    </source>
</evidence>
<dbReference type="GO" id="GO:0003677">
    <property type="term" value="F:DNA binding"/>
    <property type="evidence" value="ECO:0007669"/>
    <property type="project" value="UniProtKB-KW"/>
</dbReference>
<keyword evidence="1" id="KW-0805">Transcription regulation</keyword>
<dbReference type="RefSeq" id="WP_180308520.1">
    <property type="nucleotide sequence ID" value="NZ_CP058952.1"/>
</dbReference>
<keyword evidence="3" id="KW-0804">Transcription</keyword>
<dbReference type="PRINTS" id="PR00038">
    <property type="entry name" value="HTHLUXR"/>
</dbReference>
<dbReference type="CDD" id="cd06170">
    <property type="entry name" value="LuxR_C_like"/>
    <property type="match status" value="1"/>
</dbReference>
<dbReference type="InterPro" id="IPR000792">
    <property type="entry name" value="Tscrpt_reg_LuxR_C"/>
</dbReference>
<sequence>MSLPIFLISDDVSLLAYWQQALAPRSSQIATQWPTSPAALVLLDAQSTRYVWPSVLQSAQSLNQYVLLASSLPNDEEGYQALKAGFSAYCHAYTPAELLKQIIDVVAAGEIWAGRSLVQRLVGALNRLPAQQQVLQGLSEREVQVAQLTAKGLSNKEIARQLAITERTVKAHLTQIFEKLQVNDRVQLVLRVNGLA</sequence>
<dbReference type="KEGG" id="cfon:HZU75_07545"/>
<dbReference type="Gene3D" id="3.40.50.2300">
    <property type="match status" value="1"/>
</dbReference>
<accession>A0A7D5V9N1</accession>
<dbReference type="PANTHER" id="PTHR43214">
    <property type="entry name" value="TWO-COMPONENT RESPONSE REGULATOR"/>
    <property type="match status" value="1"/>
</dbReference>
<dbReference type="GO" id="GO:0006355">
    <property type="term" value="P:regulation of DNA-templated transcription"/>
    <property type="evidence" value="ECO:0007669"/>
    <property type="project" value="InterPro"/>
</dbReference>
<evidence type="ECO:0000256" key="3">
    <source>
        <dbReference type="ARBA" id="ARBA00023163"/>
    </source>
</evidence>
<evidence type="ECO:0000256" key="1">
    <source>
        <dbReference type="ARBA" id="ARBA00023015"/>
    </source>
</evidence>
<gene>
    <name evidence="5" type="ORF">HZU75_07545</name>
</gene>
<dbReference type="InterPro" id="IPR016032">
    <property type="entry name" value="Sig_transdc_resp-reg_C-effctor"/>
</dbReference>
<dbReference type="PANTHER" id="PTHR43214:SF24">
    <property type="entry name" value="TRANSCRIPTIONAL REGULATORY PROTEIN NARL-RELATED"/>
    <property type="match status" value="1"/>
</dbReference>
<dbReference type="AlphaFoldDB" id="A0A7D5V9N1"/>
<dbReference type="SMART" id="SM00421">
    <property type="entry name" value="HTH_LUXR"/>
    <property type="match status" value="1"/>
</dbReference>
<organism evidence="5 6">
    <name type="scientific">Chitinibacter fontanus</name>
    <dbReference type="NCBI Taxonomy" id="1737446"/>
    <lineage>
        <taxon>Bacteria</taxon>
        <taxon>Pseudomonadati</taxon>
        <taxon>Pseudomonadota</taxon>
        <taxon>Betaproteobacteria</taxon>
        <taxon>Neisseriales</taxon>
        <taxon>Chitinibacteraceae</taxon>
        <taxon>Chitinibacter</taxon>
    </lineage>
</organism>
<dbReference type="PROSITE" id="PS50043">
    <property type="entry name" value="HTH_LUXR_2"/>
    <property type="match status" value="1"/>
</dbReference>
<dbReference type="EMBL" id="CP058952">
    <property type="protein sequence ID" value="QLI81394.1"/>
    <property type="molecule type" value="Genomic_DNA"/>
</dbReference>
<evidence type="ECO:0000313" key="5">
    <source>
        <dbReference type="EMBL" id="QLI81394.1"/>
    </source>
</evidence>
<reference evidence="5 6" key="1">
    <citation type="journal article" date="2016" name="Int. J. Syst. Evol. Microbiol.">
        <title>Chitinibacter fontanus sp. nov., isolated from a spring.</title>
        <authorList>
            <person name="Sheu S.Y."/>
            <person name="Li Y.S."/>
            <person name="Young C.C."/>
            <person name="Chen W.M."/>
        </authorList>
    </citation>
    <scope>NUCLEOTIDE SEQUENCE [LARGE SCALE GENOMIC DNA]</scope>
    <source>
        <strain evidence="5 6">STM-7</strain>
    </source>
</reference>
<dbReference type="SUPFAM" id="SSF46894">
    <property type="entry name" value="C-terminal effector domain of the bipartite response regulators"/>
    <property type="match status" value="1"/>
</dbReference>
<dbReference type="InterPro" id="IPR039420">
    <property type="entry name" value="WalR-like"/>
</dbReference>
<feature type="domain" description="HTH luxR-type" evidence="4">
    <location>
        <begin position="131"/>
        <end position="196"/>
    </location>
</feature>
<dbReference type="Proteomes" id="UP000510822">
    <property type="component" value="Chromosome"/>
</dbReference>
<evidence type="ECO:0000313" key="6">
    <source>
        <dbReference type="Proteomes" id="UP000510822"/>
    </source>
</evidence>
<keyword evidence="2" id="KW-0238">DNA-binding</keyword>
<keyword evidence="6" id="KW-1185">Reference proteome</keyword>
<proteinExistence type="predicted"/>
<name>A0A7D5V9N1_9NEIS</name>
<evidence type="ECO:0000256" key="2">
    <source>
        <dbReference type="ARBA" id="ARBA00023125"/>
    </source>
</evidence>